<dbReference type="OrthoDB" id="3173471at2"/>
<dbReference type="AlphaFoldDB" id="A0A7J5B4Z8"/>
<keyword evidence="3" id="KW-1185">Reference proteome</keyword>
<accession>A0A7J5B4Z8</accession>
<organism evidence="2 3">
    <name type="scientific">Pseudoclavibacter terrae</name>
    <dbReference type="NCBI Taxonomy" id="1530195"/>
    <lineage>
        <taxon>Bacteria</taxon>
        <taxon>Bacillati</taxon>
        <taxon>Actinomycetota</taxon>
        <taxon>Actinomycetes</taxon>
        <taxon>Micrococcales</taxon>
        <taxon>Microbacteriaceae</taxon>
        <taxon>Pseudoclavibacter</taxon>
    </lineage>
</organism>
<reference evidence="2 3" key="1">
    <citation type="submission" date="2019-09" db="EMBL/GenBank/DDBJ databases">
        <title>Phylogeny of genus Pseudoclavibacter and closely related genus.</title>
        <authorList>
            <person name="Li Y."/>
        </authorList>
    </citation>
    <scope>NUCLEOTIDE SEQUENCE [LARGE SCALE GENOMIC DNA]</scope>
    <source>
        <strain evidence="2 3">THG-MD12</strain>
    </source>
</reference>
<evidence type="ECO:0008006" key="4">
    <source>
        <dbReference type="Google" id="ProtNLM"/>
    </source>
</evidence>
<feature type="compositionally biased region" description="Basic and acidic residues" evidence="1">
    <location>
        <begin position="14"/>
        <end position="28"/>
    </location>
</feature>
<dbReference type="Proteomes" id="UP000490386">
    <property type="component" value="Unassembled WGS sequence"/>
</dbReference>
<comment type="caution">
    <text evidence="2">The sequence shown here is derived from an EMBL/GenBank/DDBJ whole genome shotgun (WGS) entry which is preliminary data.</text>
</comment>
<proteinExistence type="predicted"/>
<name>A0A7J5B4Z8_9MICO</name>
<evidence type="ECO:0000313" key="3">
    <source>
        <dbReference type="Proteomes" id="UP000490386"/>
    </source>
</evidence>
<sequence>MDAGSRSGAGKASRRGDDAGRATGREPRIPLPSELRYSAFSVADARAAGVSRGRLRNRTEGRPFHGVRVPEVLSAPGEIDRLLGLHGARDEFEALAERMRDLDRSYVPIMSAVQAFGGVSAVRLCGLPLPLRLLRDPTVHVIVPKGRNPPRARGVSARSVPARFWSVHALRGASIASPELLYCLLARDLSVRELVQLGDALVSEAGNYPGRTLPWALTSRERLTAAVDAWAGCAGAAPLRAATGLLRDGVESPWETVTRLVLVESGYPEPAVNFQLMSGMRKIARLDLADLRARIAYEYDGDGHRKDKRQWRLDVTRSREIQGERWSHVRLTVADLEPATGLETFTSYAHRLRAERLAG</sequence>
<dbReference type="RefSeq" id="WP_151422265.1">
    <property type="nucleotide sequence ID" value="NZ_WBJX01000001.1"/>
</dbReference>
<dbReference type="EMBL" id="WBJX01000001">
    <property type="protein sequence ID" value="KAB1639259.1"/>
    <property type="molecule type" value="Genomic_DNA"/>
</dbReference>
<evidence type="ECO:0000256" key="1">
    <source>
        <dbReference type="SAM" id="MobiDB-lite"/>
    </source>
</evidence>
<gene>
    <name evidence="2" type="ORF">F8O03_02660</name>
</gene>
<feature type="region of interest" description="Disordered" evidence="1">
    <location>
        <begin position="1"/>
        <end position="30"/>
    </location>
</feature>
<protein>
    <recommendedName>
        <fullName evidence="4">DUF559 domain-containing protein</fullName>
    </recommendedName>
</protein>
<evidence type="ECO:0000313" key="2">
    <source>
        <dbReference type="EMBL" id="KAB1639259.1"/>
    </source>
</evidence>